<reference evidence="2" key="1">
    <citation type="submission" date="2017-06" db="EMBL/GenBank/DDBJ databases">
        <title>WGS of SAMN07203007.</title>
        <authorList>
            <person name="Fouts D."/>
            <person name="Sutton G."/>
            <person name="Nguyen K."/>
            <person name="Thamlikitkul V."/>
        </authorList>
    </citation>
    <scope>NUCLEOTIDE SEQUENCE [LARGE SCALE GENOMIC DNA]</scope>
    <source>
        <strain evidence="2">ESBL-06065-006</strain>
    </source>
</reference>
<sequence>MRNHNPMPGSRYKDSHGAVVTVQRVEHNRVTFYREGYQSPCVQPLERFVKEFVEVRRDTE</sequence>
<proteinExistence type="predicted"/>
<accession>A0A7Z1J1K0</accession>
<dbReference type="RefSeq" id="WP_021548883.1">
    <property type="nucleotide sequence ID" value="NZ_CP055000.1"/>
</dbReference>
<evidence type="ECO:0000313" key="1">
    <source>
        <dbReference type="EMBL" id="PAY91993.1"/>
    </source>
</evidence>
<dbReference type="EMBL" id="NIYV01000025">
    <property type="protein sequence ID" value="PAY91993.1"/>
    <property type="molecule type" value="Genomic_DNA"/>
</dbReference>
<dbReference type="AlphaFoldDB" id="A0A7Z1J1K0"/>
<evidence type="ECO:0000313" key="2">
    <source>
        <dbReference type="Proteomes" id="UP000217822"/>
    </source>
</evidence>
<dbReference type="Proteomes" id="UP000217822">
    <property type="component" value="Unassembled WGS sequence"/>
</dbReference>
<dbReference type="InterPro" id="IPR025317">
    <property type="entry name" value="DUF4222"/>
</dbReference>
<organism evidence="1 2">
    <name type="scientific">Shigella flexneri</name>
    <dbReference type="NCBI Taxonomy" id="623"/>
    <lineage>
        <taxon>Bacteria</taxon>
        <taxon>Pseudomonadati</taxon>
        <taxon>Pseudomonadota</taxon>
        <taxon>Gammaproteobacteria</taxon>
        <taxon>Enterobacterales</taxon>
        <taxon>Enterobacteriaceae</taxon>
        <taxon>Shigella</taxon>
    </lineage>
</organism>
<comment type="caution">
    <text evidence="1">The sequence shown here is derived from an EMBL/GenBank/DDBJ whole genome shotgun (WGS) entry which is preliminary data.</text>
</comment>
<protein>
    <submittedName>
        <fullName evidence="1">DUF4222 domain-containing protein</fullName>
    </submittedName>
</protein>
<gene>
    <name evidence="1" type="ORF">CEG97_04195</name>
</gene>
<dbReference type="Pfam" id="PF13973">
    <property type="entry name" value="DUF4222"/>
    <property type="match status" value="1"/>
</dbReference>
<name>A0A7Z1J1K0_SHIFL</name>